<dbReference type="SMART" id="SM00382">
    <property type="entry name" value="AAA"/>
    <property type="match status" value="1"/>
</dbReference>
<evidence type="ECO:0000256" key="2">
    <source>
        <dbReference type="ARBA" id="ARBA00022448"/>
    </source>
</evidence>
<dbReference type="RefSeq" id="WP_007636111.1">
    <property type="nucleotide sequence ID" value="NC_020514.1"/>
</dbReference>
<dbReference type="AlphaFoldDB" id="K6YV59"/>
<dbReference type="EMBL" id="CP003837">
    <property type="protein sequence ID" value="AGH44024.1"/>
    <property type="molecule type" value="Genomic_DNA"/>
</dbReference>
<sequence>MLIVKHISKNFGSFQALDKVSFEMNRGDIVGLLGKNGAGKTTLMRILTSFITPSSGTVTIDGDDMSKHSLTIRQKIGYLPEKPPLYGDMTVQYYLKFAAEIKGVPKNKRLIQLAKVLEECDLEQVKQKTIATLSKGYKQRVGIAQAIIHEPKLLILDEPTSGLDPMQIQQVLALIKNQRDQRTVLLSTHTLTEIEQVAQRVIMIKSGRIVLDDYLSKLLRNKDTSQFQPLTLEQVFINHHQPQVSENTSQTPESTRLKVSDE</sequence>
<dbReference type="PROSITE" id="PS50893">
    <property type="entry name" value="ABC_TRANSPORTER_2"/>
    <property type="match status" value="1"/>
</dbReference>
<evidence type="ECO:0000256" key="1">
    <source>
        <dbReference type="ARBA" id="ARBA00005417"/>
    </source>
</evidence>
<proteinExistence type="inferred from homology"/>
<dbReference type="PANTHER" id="PTHR42711">
    <property type="entry name" value="ABC TRANSPORTER ATP-BINDING PROTEIN"/>
    <property type="match status" value="1"/>
</dbReference>
<evidence type="ECO:0000256" key="3">
    <source>
        <dbReference type="ARBA" id="ARBA00022458"/>
    </source>
</evidence>
<keyword evidence="5" id="KW-0067">ATP-binding</keyword>
<feature type="compositionally biased region" description="Polar residues" evidence="6">
    <location>
        <begin position="241"/>
        <end position="254"/>
    </location>
</feature>
<feature type="region of interest" description="Disordered" evidence="6">
    <location>
        <begin position="241"/>
        <end position="262"/>
    </location>
</feature>
<dbReference type="KEGG" id="gps:C427_1915"/>
<dbReference type="GO" id="GO:0005524">
    <property type="term" value="F:ATP binding"/>
    <property type="evidence" value="ECO:0007669"/>
    <property type="project" value="UniProtKB-KW"/>
</dbReference>
<reference evidence="8 9" key="1">
    <citation type="journal article" date="2013" name="Genome Announc.">
        <title>Complete Genome Sequence of Glaciecola psychrophila Strain 170T.</title>
        <authorList>
            <person name="Yin J."/>
            <person name="Chen J."/>
            <person name="Liu G."/>
            <person name="Yu Y."/>
            <person name="Song L."/>
            <person name="Wang X."/>
            <person name="Qu X."/>
        </authorList>
    </citation>
    <scope>NUCLEOTIDE SEQUENCE [LARGE SCALE GENOMIC DNA]</scope>
    <source>
        <strain evidence="8 9">170</strain>
    </source>
</reference>
<dbReference type="InterPro" id="IPR027417">
    <property type="entry name" value="P-loop_NTPase"/>
</dbReference>
<evidence type="ECO:0000313" key="9">
    <source>
        <dbReference type="Proteomes" id="UP000011864"/>
    </source>
</evidence>
<evidence type="ECO:0000313" key="8">
    <source>
        <dbReference type="EMBL" id="AGH44024.1"/>
    </source>
</evidence>
<dbReference type="STRING" id="1129794.C427_1915"/>
<organism evidence="8 9">
    <name type="scientific">Paraglaciecola psychrophila 170</name>
    <dbReference type="NCBI Taxonomy" id="1129794"/>
    <lineage>
        <taxon>Bacteria</taxon>
        <taxon>Pseudomonadati</taxon>
        <taxon>Pseudomonadota</taxon>
        <taxon>Gammaproteobacteria</taxon>
        <taxon>Alteromonadales</taxon>
        <taxon>Alteromonadaceae</taxon>
        <taxon>Paraglaciecola</taxon>
    </lineage>
</organism>
<comment type="similarity">
    <text evidence="1">Belongs to the ABC transporter superfamily.</text>
</comment>
<dbReference type="InterPro" id="IPR050763">
    <property type="entry name" value="ABC_transporter_ATP-binding"/>
</dbReference>
<keyword evidence="3" id="KW-0536">Nodulation</keyword>
<dbReference type="InterPro" id="IPR003593">
    <property type="entry name" value="AAA+_ATPase"/>
</dbReference>
<dbReference type="Gene3D" id="3.40.50.300">
    <property type="entry name" value="P-loop containing nucleotide triphosphate hydrolases"/>
    <property type="match status" value="1"/>
</dbReference>
<evidence type="ECO:0000256" key="5">
    <source>
        <dbReference type="ARBA" id="ARBA00022840"/>
    </source>
</evidence>
<name>K6YV59_9ALTE</name>
<dbReference type="CDD" id="cd03230">
    <property type="entry name" value="ABC_DR_subfamily_A"/>
    <property type="match status" value="1"/>
</dbReference>
<dbReference type="Pfam" id="PF00005">
    <property type="entry name" value="ABC_tran"/>
    <property type="match status" value="1"/>
</dbReference>
<keyword evidence="2" id="KW-0813">Transport</keyword>
<dbReference type="OrthoDB" id="6321334at2"/>
<keyword evidence="9" id="KW-1185">Reference proteome</keyword>
<keyword evidence="4" id="KW-0547">Nucleotide-binding</keyword>
<dbReference type="HOGENOM" id="CLU_000604_1_2_6"/>
<dbReference type="SUPFAM" id="SSF52540">
    <property type="entry name" value="P-loop containing nucleoside triphosphate hydrolases"/>
    <property type="match status" value="1"/>
</dbReference>
<dbReference type="GO" id="GO:0016887">
    <property type="term" value="F:ATP hydrolysis activity"/>
    <property type="evidence" value="ECO:0007669"/>
    <property type="project" value="InterPro"/>
</dbReference>
<dbReference type="InterPro" id="IPR003439">
    <property type="entry name" value="ABC_transporter-like_ATP-bd"/>
</dbReference>
<evidence type="ECO:0000256" key="4">
    <source>
        <dbReference type="ARBA" id="ARBA00022741"/>
    </source>
</evidence>
<feature type="domain" description="ABC transporter" evidence="7">
    <location>
        <begin position="2"/>
        <end position="231"/>
    </location>
</feature>
<accession>K6YV59</accession>
<dbReference type="PANTHER" id="PTHR42711:SF5">
    <property type="entry name" value="ABC TRANSPORTER ATP-BINDING PROTEIN NATA"/>
    <property type="match status" value="1"/>
</dbReference>
<gene>
    <name evidence="8" type="ORF">C427_1915</name>
</gene>
<evidence type="ECO:0000256" key="6">
    <source>
        <dbReference type="SAM" id="MobiDB-lite"/>
    </source>
</evidence>
<protein>
    <submittedName>
        <fullName evidence="8">ABC transporter-like protein</fullName>
    </submittedName>
</protein>
<evidence type="ECO:0000259" key="7">
    <source>
        <dbReference type="PROSITE" id="PS50893"/>
    </source>
</evidence>
<dbReference type="Proteomes" id="UP000011864">
    <property type="component" value="Chromosome"/>
</dbReference>
<dbReference type="PATRIC" id="fig|1129794.4.peg.1896"/>
<dbReference type="eggNOG" id="COG1131">
    <property type="taxonomic scope" value="Bacteria"/>
</dbReference>